<dbReference type="InterPro" id="IPR038765">
    <property type="entry name" value="Papain-like_cys_pep_sf"/>
</dbReference>
<dbReference type="PRINTS" id="PR00704">
    <property type="entry name" value="CALPAIN"/>
</dbReference>
<evidence type="ECO:0000256" key="9">
    <source>
        <dbReference type="PROSITE-ProRule" id="PRU00239"/>
    </source>
</evidence>
<dbReference type="InterPro" id="IPR022684">
    <property type="entry name" value="Calpain_cysteine_protease"/>
</dbReference>
<dbReference type="AlphaFoldDB" id="A0A8C2FUG4"/>
<evidence type="ECO:0000313" key="13">
    <source>
        <dbReference type="Proteomes" id="UP000694701"/>
    </source>
</evidence>
<evidence type="ECO:0000256" key="2">
    <source>
        <dbReference type="ARBA" id="ARBA00022670"/>
    </source>
</evidence>
<evidence type="ECO:0000256" key="3">
    <source>
        <dbReference type="ARBA" id="ARBA00022723"/>
    </source>
</evidence>
<evidence type="ECO:0000313" key="12">
    <source>
        <dbReference type="Ensembl" id="ENSCCRP00020060637.1"/>
    </source>
</evidence>
<dbReference type="GO" id="GO:0006508">
    <property type="term" value="P:proteolysis"/>
    <property type="evidence" value="ECO:0007669"/>
    <property type="project" value="UniProtKB-KW"/>
</dbReference>
<dbReference type="Proteomes" id="UP000694701">
    <property type="component" value="Unplaced"/>
</dbReference>
<dbReference type="FunFam" id="3.90.70.10:FF:000001">
    <property type="entry name" value="Calpain-1 catalytic subunit"/>
    <property type="match status" value="1"/>
</dbReference>
<feature type="active site" evidence="8 9">
    <location>
        <position position="261"/>
    </location>
</feature>
<dbReference type="Pfam" id="PF01067">
    <property type="entry name" value="Calpain_III"/>
    <property type="match status" value="1"/>
</dbReference>
<dbReference type="GO" id="GO:0005737">
    <property type="term" value="C:cytoplasm"/>
    <property type="evidence" value="ECO:0007669"/>
    <property type="project" value="TreeGrafter"/>
</dbReference>
<sequence length="658" mass="75427">MGVSTRIYKERLQAEGMGTNDNAVKFLSQDYEELKRECLESSKLFEDPCFPTVPQSLGFKELAPNSSKTRGVQWIRPTELSNNPQFIVGGATRTDICQGALGDCWLLAAIASLTLNDRLLHRVVPHGQSFTDEYAGIFHFQFWQFGEWVDIVIDDRLPVKDKKLMFVHSAEGNEFWSALLEKAYAKLNGSYEALSGGSTIEGFEDFTGGVAEMYELRKAPKDLHRIIAKALERGSLLGCSIDITSALDMEAVTFKKLVKGHAYSVTGLREVNFRGSKERLIRIRNPWGQVEWTGAWSDNSSEWNGIDPAEREEMNNHMEDGEFWMSFQEFKRQFSRLEICNLTPDALSEDSLNFWNTIKFNGTWRTGSTAGGCRNHPNTFWINPQYKITLLEEDDDPEDNEVTCSFLVALMQKDRRRFRKQGQDMHTIGFALYEFRGSQSVHLKKDFFLRRTSCARSETFINLREVSTRLKLPPGEYLIVPSTFEPGKEADFVLREDMEDSFKKLFAQLSGEDMEISVHELRNILNRVVGKHRDLKTDGFSLESCRCMVSLLDKDGSARLGIVEFRILWNKIRKWLGIFRQFDLDKSGTMSSYEMRLAVESAGFKLNNKLHQIIVARYADGDMIDFDNFVCCLVKLEAMFSTSFTHIVLFLQRKVLLK</sequence>
<dbReference type="GO" id="GO:0004198">
    <property type="term" value="F:calcium-dependent cysteine-type endopeptidase activity"/>
    <property type="evidence" value="ECO:0007669"/>
    <property type="project" value="InterPro"/>
</dbReference>
<dbReference type="PROSITE" id="PS00018">
    <property type="entry name" value="EF_HAND_1"/>
    <property type="match status" value="1"/>
</dbReference>
<organism evidence="12 13">
    <name type="scientific">Cyprinus carpio</name>
    <name type="common">Common carp</name>
    <dbReference type="NCBI Taxonomy" id="7962"/>
    <lineage>
        <taxon>Eukaryota</taxon>
        <taxon>Metazoa</taxon>
        <taxon>Chordata</taxon>
        <taxon>Craniata</taxon>
        <taxon>Vertebrata</taxon>
        <taxon>Euteleostomi</taxon>
        <taxon>Actinopterygii</taxon>
        <taxon>Neopterygii</taxon>
        <taxon>Teleostei</taxon>
        <taxon>Ostariophysi</taxon>
        <taxon>Cypriniformes</taxon>
        <taxon>Cyprinidae</taxon>
        <taxon>Cyprininae</taxon>
        <taxon>Cyprinus</taxon>
    </lineage>
</organism>
<dbReference type="InterPro" id="IPR022682">
    <property type="entry name" value="Calpain_domain_III"/>
</dbReference>
<dbReference type="Ensembl" id="ENSCCRT00020066790.1">
    <property type="protein sequence ID" value="ENSCCRP00020060637.1"/>
    <property type="gene ID" value="ENSCCRG00020028536.1"/>
</dbReference>
<dbReference type="PROSITE" id="PS00139">
    <property type="entry name" value="THIOL_PROTEASE_CYS"/>
    <property type="match status" value="1"/>
</dbReference>
<dbReference type="Gene3D" id="3.90.70.10">
    <property type="entry name" value="Cysteine proteinases"/>
    <property type="match status" value="1"/>
</dbReference>
<dbReference type="PROSITE" id="PS50203">
    <property type="entry name" value="CALPAIN_CAT"/>
    <property type="match status" value="1"/>
</dbReference>
<dbReference type="PROSITE" id="PS50222">
    <property type="entry name" value="EF_HAND_2"/>
    <property type="match status" value="1"/>
</dbReference>
<dbReference type="InterPro" id="IPR033883">
    <property type="entry name" value="C2_III"/>
</dbReference>
<keyword evidence="6 9" id="KW-0788">Thiol protease</keyword>
<dbReference type="Gene3D" id="1.10.238.10">
    <property type="entry name" value="EF-hand"/>
    <property type="match status" value="1"/>
</dbReference>
<accession>A0A8C2FUG4</accession>
<keyword evidence="3" id="KW-0479">Metal-binding</keyword>
<dbReference type="Pfam" id="PF13833">
    <property type="entry name" value="EF-hand_8"/>
    <property type="match status" value="1"/>
</dbReference>
<dbReference type="InterPro" id="IPR011992">
    <property type="entry name" value="EF-hand-dom_pair"/>
</dbReference>
<dbReference type="SMART" id="SM00720">
    <property type="entry name" value="calpain_III"/>
    <property type="match status" value="1"/>
</dbReference>
<dbReference type="InterPro" id="IPR022683">
    <property type="entry name" value="Calpain_III"/>
</dbReference>
<dbReference type="InterPro" id="IPR018247">
    <property type="entry name" value="EF_Hand_1_Ca_BS"/>
</dbReference>
<dbReference type="InterPro" id="IPR001300">
    <property type="entry name" value="Peptidase_C2_calpain_cat"/>
</dbReference>
<dbReference type="CDD" id="cd00214">
    <property type="entry name" value="Calpain_III"/>
    <property type="match status" value="1"/>
</dbReference>
<dbReference type="SMART" id="SM00230">
    <property type="entry name" value="CysPc"/>
    <property type="match status" value="1"/>
</dbReference>
<evidence type="ECO:0000256" key="7">
    <source>
        <dbReference type="ARBA" id="ARBA00022837"/>
    </source>
</evidence>
<feature type="active site" evidence="8 9">
    <location>
        <position position="285"/>
    </location>
</feature>
<dbReference type="PANTHER" id="PTHR10183">
    <property type="entry name" value="CALPAIN"/>
    <property type="match status" value="1"/>
</dbReference>
<keyword evidence="2 9" id="KW-0645">Protease</keyword>
<dbReference type="SUPFAM" id="SSF49758">
    <property type="entry name" value="Calpain large subunit, middle domain (domain III)"/>
    <property type="match status" value="1"/>
</dbReference>
<evidence type="ECO:0000256" key="8">
    <source>
        <dbReference type="PIRSR" id="PIRSR622684-1"/>
    </source>
</evidence>
<dbReference type="InterPro" id="IPR002048">
    <property type="entry name" value="EF_hand_dom"/>
</dbReference>
<proteinExistence type="inferred from homology"/>
<comment type="similarity">
    <text evidence="1">Belongs to the peptidase C2 family.</text>
</comment>
<dbReference type="SUPFAM" id="SSF47473">
    <property type="entry name" value="EF-hand"/>
    <property type="match status" value="1"/>
</dbReference>
<feature type="active site" evidence="8 9">
    <location>
        <position position="104"/>
    </location>
</feature>
<dbReference type="GO" id="GO:0005509">
    <property type="term" value="F:calcium ion binding"/>
    <property type="evidence" value="ECO:0007669"/>
    <property type="project" value="InterPro"/>
</dbReference>
<evidence type="ECO:0000256" key="4">
    <source>
        <dbReference type="ARBA" id="ARBA00022737"/>
    </source>
</evidence>
<reference evidence="12" key="1">
    <citation type="submission" date="2025-08" db="UniProtKB">
        <authorList>
            <consortium name="Ensembl"/>
        </authorList>
    </citation>
    <scope>IDENTIFICATION</scope>
</reference>
<dbReference type="Gene3D" id="2.60.120.380">
    <property type="match status" value="1"/>
</dbReference>
<protein>
    <submittedName>
        <fullName evidence="12">Calpain 1, (mu/I) large subunit b</fullName>
    </submittedName>
</protein>
<evidence type="ECO:0000259" key="11">
    <source>
        <dbReference type="PROSITE" id="PS50222"/>
    </source>
</evidence>
<evidence type="ECO:0000259" key="10">
    <source>
        <dbReference type="PROSITE" id="PS50203"/>
    </source>
</evidence>
<dbReference type="InterPro" id="IPR000169">
    <property type="entry name" value="Pept_cys_AS"/>
</dbReference>
<dbReference type="FunFam" id="2.60.120.380:FF:000001">
    <property type="entry name" value="Calpain-1 catalytic subunit"/>
    <property type="match status" value="1"/>
</dbReference>
<keyword evidence="4" id="KW-0677">Repeat</keyword>
<dbReference type="Pfam" id="PF00648">
    <property type="entry name" value="Peptidase_C2"/>
    <property type="match status" value="1"/>
</dbReference>
<keyword evidence="7" id="KW-0106">Calcium</keyword>
<dbReference type="InterPro" id="IPR036213">
    <property type="entry name" value="Calpain_III_sf"/>
</dbReference>
<evidence type="ECO:0000256" key="6">
    <source>
        <dbReference type="ARBA" id="ARBA00022807"/>
    </source>
</evidence>
<dbReference type="CDD" id="cd00044">
    <property type="entry name" value="CysPc"/>
    <property type="match status" value="1"/>
</dbReference>
<feature type="domain" description="EF-hand" evidence="11">
    <location>
        <begin position="570"/>
        <end position="605"/>
    </location>
</feature>
<dbReference type="PANTHER" id="PTHR10183:SF322">
    <property type="entry name" value="CALPAIN-11"/>
    <property type="match status" value="1"/>
</dbReference>
<evidence type="ECO:0000256" key="5">
    <source>
        <dbReference type="ARBA" id="ARBA00022801"/>
    </source>
</evidence>
<feature type="domain" description="Calpain catalytic" evidence="10">
    <location>
        <begin position="44"/>
        <end position="343"/>
    </location>
</feature>
<dbReference type="SUPFAM" id="SSF54001">
    <property type="entry name" value="Cysteine proteinases"/>
    <property type="match status" value="1"/>
</dbReference>
<name>A0A8C2FUG4_CYPCA</name>
<evidence type="ECO:0000256" key="1">
    <source>
        <dbReference type="ARBA" id="ARBA00007623"/>
    </source>
</evidence>
<keyword evidence="5 9" id="KW-0378">Hydrolase</keyword>